<reference evidence="5" key="1">
    <citation type="submission" date="2013-05" db="EMBL/GenBank/DDBJ databases">
        <title>Genome assembly of Cystobacter fuscus DSM 2262.</title>
        <authorList>
            <person name="Sharma G."/>
            <person name="Khatri I."/>
            <person name="Kaur C."/>
            <person name="Mayilraj S."/>
            <person name="Subramanian S."/>
        </authorList>
    </citation>
    <scope>NUCLEOTIDE SEQUENCE [LARGE SCALE GENOMIC DNA]</scope>
    <source>
        <strain evidence="5">DSM 2262</strain>
    </source>
</reference>
<dbReference type="SMART" id="SM00347">
    <property type="entry name" value="HTH_MARR"/>
    <property type="match status" value="1"/>
</dbReference>
<organism evidence="5 6">
    <name type="scientific">Cystobacter fuscus (strain ATCC 25194 / DSM 2262 / NBRC 100088 / M29)</name>
    <dbReference type="NCBI Taxonomy" id="1242864"/>
    <lineage>
        <taxon>Bacteria</taxon>
        <taxon>Pseudomonadati</taxon>
        <taxon>Myxococcota</taxon>
        <taxon>Myxococcia</taxon>
        <taxon>Myxococcales</taxon>
        <taxon>Cystobacterineae</taxon>
        <taxon>Archangiaceae</taxon>
        <taxon>Cystobacter</taxon>
    </lineage>
</organism>
<dbReference type="GO" id="GO:0003677">
    <property type="term" value="F:DNA binding"/>
    <property type="evidence" value="ECO:0007669"/>
    <property type="project" value="UniProtKB-KW"/>
</dbReference>
<keyword evidence="3" id="KW-0804">Transcription</keyword>
<dbReference type="PANTHER" id="PTHR42756">
    <property type="entry name" value="TRANSCRIPTIONAL REGULATOR, MARR"/>
    <property type="match status" value="1"/>
</dbReference>
<protein>
    <submittedName>
        <fullName evidence="5">Transcriptional regulator, MarR family</fullName>
    </submittedName>
</protein>
<keyword evidence="1" id="KW-0805">Transcription regulation</keyword>
<proteinExistence type="predicted"/>
<dbReference type="Proteomes" id="UP000011682">
    <property type="component" value="Unassembled WGS sequence"/>
</dbReference>
<evidence type="ECO:0000256" key="3">
    <source>
        <dbReference type="ARBA" id="ARBA00023163"/>
    </source>
</evidence>
<keyword evidence="2" id="KW-0238">DNA-binding</keyword>
<dbReference type="PROSITE" id="PS50995">
    <property type="entry name" value="HTH_MARR_2"/>
    <property type="match status" value="1"/>
</dbReference>
<sequence>MDIDYDTGYFVTRTARAFMRVAEAQLRPLGLGVAHIPVLVCLAEEGALTQTEIAQRTHVEQPTAAALLQRMDRAGLIERSPDPRDRRATRIRLSARAEKLLPRALELLGQSNDEATAGLSSKEIETLHGLLRRALANLAAMTDEQS</sequence>
<dbReference type="RefSeq" id="WP_002622372.1">
    <property type="nucleotide sequence ID" value="NZ_ANAH02000002.1"/>
</dbReference>
<dbReference type="GO" id="GO:0003700">
    <property type="term" value="F:DNA-binding transcription factor activity"/>
    <property type="evidence" value="ECO:0007669"/>
    <property type="project" value="InterPro"/>
</dbReference>
<feature type="domain" description="HTH marR-type" evidence="4">
    <location>
        <begin position="4"/>
        <end position="136"/>
    </location>
</feature>
<dbReference type="EMBL" id="ANAH02000002">
    <property type="protein sequence ID" value="EPX64556.1"/>
    <property type="molecule type" value="Genomic_DNA"/>
</dbReference>
<dbReference type="Gene3D" id="1.10.10.10">
    <property type="entry name" value="Winged helix-like DNA-binding domain superfamily/Winged helix DNA-binding domain"/>
    <property type="match status" value="1"/>
</dbReference>
<evidence type="ECO:0000313" key="6">
    <source>
        <dbReference type="Proteomes" id="UP000011682"/>
    </source>
</evidence>
<dbReference type="eggNOG" id="COG1846">
    <property type="taxonomic scope" value="Bacteria"/>
</dbReference>
<name>S9PNH8_CYSF2</name>
<evidence type="ECO:0000313" key="5">
    <source>
        <dbReference type="EMBL" id="EPX64556.1"/>
    </source>
</evidence>
<evidence type="ECO:0000256" key="2">
    <source>
        <dbReference type="ARBA" id="ARBA00023125"/>
    </source>
</evidence>
<evidence type="ECO:0000256" key="1">
    <source>
        <dbReference type="ARBA" id="ARBA00023015"/>
    </source>
</evidence>
<dbReference type="PANTHER" id="PTHR42756:SF1">
    <property type="entry name" value="TRANSCRIPTIONAL REPRESSOR OF EMRAB OPERON"/>
    <property type="match status" value="1"/>
</dbReference>
<accession>S9PNH8</accession>
<dbReference type="AlphaFoldDB" id="S9PNH8"/>
<dbReference type="PRINTS" id="PR00598">
    <property type="entry name" value="HTHMARR"/>
</dbReference>
<dbReference type="Pfam" id="PF12802">
    <property type="entry name" value="MarR_2"/>
    <property type="match status" value="1"/>
</dbReference>
<dbReference type="InterPro" id="IPR000835">
    <property type="entry name" value="HTH_MarR-typ"/>
</dbReference>
<dbReference type="OrthoDB" id="5521015at2"/>
<dbReference type="SUPFAM" id="SSF46785">
    <property type="entry name" value="Winged helix' DNA-binding domain"/>
    <property type="match status" value="1"/>
</dbReference>
<gene>
    <name evidence="5" type="ORF">D187_003292</name>
</gene>
<dbReference type="InterPro" id="IPR036388">
    <property type="entry name" value="WH-like_DNA-bd_sf"/>
</dbReference>
<keyword evidence="6" id="KW-1185">Reference proteome</keyword>
<comment type="caution">
    <text evidence="5">The sequence shown here is derived from an EMBL/GenBank/DDBJ whole genome shotgun (WGS) entry which is preliminary data.</text>
</comment>
<evidence type="ECO:0000259" key="4">
    <source>
        <dbReference type="PROSITE" id="PS50995"/>
    </source>
</evidence>
<dbReference type="InterPro" id="IPR036390">
    <property type="entry name" value="WH_DNA-bd_sf"/>
</dbReference>